<dbReference type="STRING" id="573321.SAMN04488505_101245"/>
<dbReference type="AlphaFoldDB" id="A0A1H7H7G4"/>
<keyword evidence="1" id="KW-0175">Coiled coil</keyword>
<proteinExistence type="predicted"/>
<organism evidence="2 3">
    <name type="scientific">Chitinophaga rupis</name>
    <dbReference type="NCBI Taxonomy" id="573321"/>
    <lineage>
        <taxon>Bacteria</taxon>
        <taxon>Pseudomonadati</taxon>
        <taxon>Bacteroidota</taxon>
        <taxon>Chitinophagia</taxon>
        <taxon>Chitinophagales</taxon>
        <taxon>Chitinophagaceae</taxon>
        <taxon>Chitinophaga</taxon>
    </lineage>
</organism>
<feature type="coiled-coil region" evidence="1">
    <location>
        <begin position="7"/>
        <end position="55"/>
    </location>
</feature>
<accession>A0A1H7H7G4</accession>
<dbReference type="EMBL" id="FOBB01000001">
    <property type="protein sequence ID" value="SEK46241.1"/>
    <property type="molecule type" value="Genomic_DNA"/>
</dbReference>
<evidence type="ECO:0000313" key="3">
    <source>
        <dbReference type="Proteomes" id="UP000198984"/>
    </source>
</evidence>
<evidence type="ECO:0000256" key="1">
    <source>
        <dbReference type="SAM" id="Coils"/>
    </source>
</evidence>
<evidence type="ECO:0000313" key="2">
    <source>
        <dbReference type="EMBL" id="SEK46241.1"/>
    </source>
</evidence>
<keyword evidence="3" id="KW-1185">Reference proteome</keyword>
<gene>
    <name evidence="2" type="ORF">SAMN04488505_101245</name>
</gene>
<sequence>MALEQHIQRIEEKLQLLLKKLQQEQAENAWLKEQLQHQQQEARTQQQTIIQLEQKLHLAKIATVAAGPPASPEEDEDFKKEMRTRINDYIKEIDRCIALLNS</sequence>
<name>A0A1H7H7G4_9BACT</name>
<dbReference type="RefSeq" id="WP_089906331.1">
    <property type="nucleotide sequence ID" value="NZ_FOBB01000001.1"/>
</dbReference>
<dbReference type="Proteomes" id="UP000198984">
    <property type="component" value="Unassembled WGS sequence"/>
</dbReference>
<protein>
    <submittedName>
        <fullName evidence="2">Uncharacterized protein</fullName>
    </submittedName>
</protein>
<dbReference type="OrthoDB" id="1467932at2"/>
<reference evidence="2 3" key="1">
    <citation type="submission" date="2016-10" db="EMBL/GenBank/DDBJ databases">
        <authorList>
            <person name="de Groot N.N."/>
        </authorList>
    </citation>
    <scope>NUCLEOTIDE SEQUENCE [LARGE SCALE GENOMIC DNA]</scope>
    <source>
        <strain evidence="2 3">DSM 21039</strain>
    </source>
</reference>